<feature type="domain" description="DUF6242" evidence="3">
    <location>
        <begin position="162"/>
        <end position="474"/>
    </location>
</feature>
<evidence type="ECO:0008006" key="6">
    <source>
        <dbReference type="Google" id="ProtNLM"/>
    </source>
</evidence>
<feature type="signal peptide" evidence="1">
    <location>
        <begin position="1"/>
        <end position="18"/>
    </location>
</feature>
<sequence length="481" mass="53221">MRRIARLFVILFSAAVLATSCLSDDNATDITYYSDTAITSFSLGTLNRTMWTKSSTGEDSSYVTEVDGSVYKFYIDQLKREIYNPDSLPVRTDAAHVLCNVSSKNSGFIILAYKDSEDNDSLVYFNSSDSLDFTEPIEFRIYANDGIAYRAYKVSVNVHKEDPDSINWYNAGSNPAFTSMAAMKSVAFRDRLFVFGTDRSNTSVYSASLDAPGTWTELSTDNGATFDANAYASVVAKGDSLYIISGGRMMRSYDGNNWTSYDIQGNTAPIKLIAAGRSRLYGIDASGQIVSSEYSNHAWTVDAISGDVSMLPDENIGYGSFALTTDDTSERIIIAGNRSLSSNPEDSVAMVWSKIEEYSTNSERHSWMFCNEDNGYNLPRLANLKMLAYGDVLIALGGQGEGTSTAEAFSAFYVSEDNGLTWHDDDKYYMPEGFDNAESDVFTMTVDENNYLWIVCGGTGTVWRGRVNRLGWEENQTSFTE</sequence>
<dbReference type="RefSeq" id="WP_205106001.1">
    <property type="nucleotide sequence ID" value="NZ_JACJJG010000165.1"/>
</dbReference>
<evidence type="ECO:0000313" key="4">
    <source>
        <dbReference type="EMBL" id="MBM6674947.1"/>
    </source>
</evidence>
<dbReference type="AlphaFoldDB" id="A0A938WVV0"/>
<keyword evidence="5" id="KW-1185">Reference proteome</keyword>
<protein>
    <recommendedName>
        <fullName evidence="6">Exo-alpha-sialidase</fullName>
    </recommendedName>
</protein>
<evidence type="ECO:0000313" key="5">
    <source>
        <dbReference type="Proteomes" id="UP000706891"/>
    </source>
</evidence>
<reference evidence="4" key="1">
    <citation type="submission" date="2020-08" db="EMBL/GenBank/DDBJ databases">
        <authorList>
            <person name="Cejkova D."/>
            <person name="Kubasova T."/>
            <person name="Jahodarova E."/>
            <person name="Rychlik I."/>
        </authorList>
    </citation>
    <scope>NUCLEOTIDE SEQUENCE</scope>
    <source>
        <strain evidence="4">An824</strain>
    </source>
</reference>
<feature type="chain" id="PRO_5037164138" description="Exo-alpha-sialidase" evidence="1">
    <location>
        <begin position="19"/>
        <end position="481"/>
    </location>
</feature>
<proteinExistence type="predicted"/>
<name>A0A938WVV0_9BACT</name>
<dbReference type="InterPro" id="IPR058667">
    <property type="entry name" value="DUF6242_C"/>
</dbReference>
<dbReference type="SUPFAM" id="SSF110296">
    <property type="entry name" value="Oligoxyloglucan reducing end-specific cellobiohydrolase"/>
    <property type="match status" value="1"/>
</dbReference>
<feature type="domain" description="DUF6242" evidence="2">
    <location>
        <begin position="41"/>
        <end position="156"/>
    </location>
</feature>
<dbReference type="EMBL" id="JACJJG010000165">
    <property type="protein sequence ID" value="MBM6674947.1"/>
    <property type="molecule type" value="Genomic_DNA"/>
</dbReference>
<dbReference type="Pfam" id="PF25852">
    <property type="entry name" value="DUF6242_C"/>
    <property type="match status" value="1"/>
</dbReference>
<accession>A0A938WVV0</accession>
<evidence type="ECO:0000259" key="2">
    <source>
        <dbReference type="Pfam" id="PF19755"/>
    </source>
</evidence>
<evidence type="ECO:0000259" key="3">
    <source>
        <dbReference type="Pfam" id="PF25852"/>
    </source>
</evidence>
<dbReference type="PROSITE" id="PS51257">
    <property type="entry name" value="PROKAR_LIPOPROTEIN"/>
    <property type="match status" value="1"/>
</dbReference>
<dbReference type="Pfam" id="PF19755">
    <property type="entry name" value="DUF6242"/>
    <property type="match status" value="1"/>
</dbReference>
<comment type="caution">
    <text evidence="4">The sequence shown here is derived from an EMBL/GenBank/DDBJ whole genome shotgun (WGS) entry which is preliminary data.</text>
</comment>
<dbReference type="Proteomes" id="UP000706891">
    <property type="component" value="Unassembled WGS sequence"/>
</dbReference>
<dbReference type="InterPro" id="IPR046209">
    <property type="entry name" value="DUF6242_N"/>
</dbReference>
<reference evidence="4" key="2">
    <citation type="journal article" date="2021" name="Sci. Rep.">
        <title>The distribution of antibiotic resistance genes in chicken gut microbiota commensals.</title>
        <authorList>
            <person name="Juricova H."/>
            <person name="Matiasovicova J."/>
            <person name="Kubasova T."/>
            <person name="Cejkova D."/>
            <person name="Rychlik I."/>
        </authorList>
    </citation>
    <scope>NUCLEOTIDE SEQUENCE</scope>
    <source>
        <strain evidence="4">An824</strain>
    </source>
</reference>
<gene>
    <name evidence="4" type="ORF">H6A34_13880</name>
</gene>
<organism evidence="4 5">
    <name type="scientific">Marseilla massiliensis</name>
    <dbReference type="NCBI Taxonomy" id="1841864"/>
    <lineage>
        <taxon>Bacteria</taxon>
        <taxon>Pseudomonadati</taxon>
        <taxon>Bacteroidota</taxon>
        <taxon>Bacteroidia</taxon>
        <taxon>Bacteroidales</taxon>
        <taxon>Prevotellaceae</taxon>
        <taxon>Marseilla</taxon>
    </lineage>
</organism>
<evidence type="ECO:0000256" key="1">
    <source>
        <dbReference type="SAM" id="SignalP"/>
    </source>
</evidence>
<keyword evidence="1" id="KW-0732">Signal</keyword>